<dbReference type="PROSITE" id="PS51318">
    <property type="entry name" value="TAT"/>
    <property type="match status" value="1"/>
</dbReference>
<accession>A0A7D5GD33</accession>
<proteinExistence type="predicted"/>
<gene>
    <name evidence="1" type="ORF">HUG10_01890</name>
</gene>
<reference evidence="1 2" key="1">
    <citation type="submission" date="2020-07" db="EMBL/GenBank/DDBJ databases">
        <title>Gai3-2, isolated from salt lake.</title>
        <authorList>
            <person name="Cui H."/>
            <person name="Shi X."/>
        </authorList>
    </citation>
    <scope>NUCLEOTIDE SEQUENCE [LARGE SCALE GENOMIC DNA]</scope>
    <source>
        <strain evidence="1 2">Gai3-2</strain>
    </source>
</reference>
<dbReference type="RefSeq" id="WP_179167943.1">
    <property type="nucleotide sequence ID" value="NZ_CP058529.1"/>
</dbReference>
<organism evidence="1 2">
    <name type="scientific">Halorarum halophilum</name>
    <dbReference type="NCBI Taxonomy" id="2743090"/>
    <lineage>
        <taxon>Archaea</taxon>
        <taxon>Methanobacteriati</taxon>
        <taxon>Methanobacteriota</taxon>
        <taxon>Stenosarchaea group</taxon>
        <taxon>Halobacteria</taxon>
        <taxon>Halobacteriales</taxon>
        <taxon>Haloferacaceae</taxon>
        <taxon>Halorarum</taxon>
    </lineage>
</organism>
<protein>
    <submittedName>
        <fullName evidence="1">Uncharacterized protein</fullName>
    </submittedName>
</protein>
<dbReference type="PROSITE" id="PS51257">
    <property type="entry name" value="PROKAR_LIPOPROTEIN"/>
    <property type="match status" value="1"/>
</dbReference>
<name>A0A7D5GD33_9EURY</name>
<dbReference type="GeneID" id="56027545"/>
<dbReference type="KEGG" id="halg:HUG10_01890"/>
<dbReference type="Proteomes" id="UP000509750">
    <property type="component" value="Chromosome"/>
</dbReference>
<dbReference type="AlphaFoldDB" id="A0A7D5GD33"/>
<sequence>MPSRRRVLRGAAAGVTATLAGCGRSLRANTAPGGLELVNDRATPASVVVRAALVPDATGTPDPASTPVPVEEAAVQGRFSVPGNATRYAPRFFPEPGRYVVEASADGARHRTSLELYRSLGGGGVGVDTAVIRLVPDGVRVDATGVD</sequence>
<evidence type="ECO:0000313" key="2">
    <source>
        <dbReference type="Proteomes" id="UP000509750"/>
    </source>
</evidence>
<keyword evidence="2" id="KW-1185">Reference proteome</keyword>
<dbReference type="InterPro" id="IPR006311">
    <property type="entry name" value="TAT_signal"/>
</dbReference>
<dbReference type="OrthoDB" id="312871at2157"/>
<evidence type="ECO:0000313" key="1">
    <source>
        <dbReference type="EMBL" id="QLG26368.1"/>
    </source>
</evidence>
<dbReference type="EMBL" id="CP058529">
    <property type="protein sequence ID" value="QLG26368.1"/>
    <property type="molecule type" value="Genomic_DNA"/>
</dbReference>